<dbReference type="OMA" id="IFEYVGP"/>
<evidence type="ECO:0000256" key="4">
    <source>
        <dbReference type="ARBA" id="ARBA00023136"/>
    </source>
</evidence>
<keyword evidence="3 5" id="KW-1133">Transmembrane helix</keyword>
<dbReference type="KEGG" id="dpp:DICPUDRAFT_154198"/>
<accession>F0ZQQ4</accession>
<evidence type="ECO:0000256" key="1">
    <source>
        <dbReference type="ARBA" id="ARBA00004127"/>
    </source>
</evidence>
<keyword evidence="4 5" id="KW-0472">Membrane</keyword>
<evidence type="ECO:0000259" key="6">
    <source>
        <dbReference type="SMART" id="SM00752"/>
    </source>
</evidence>
<feature type="transmembrane region" description="Helical" evidence="5">
    <location>
        <begin position="233"/>
        <end position="250"/>
    </location>
</feature>
<keyword evidence="8" id="KW-1185">Reference proteome</keyword>
<evidence type="ECO:0000256" key="2">
    <source>
        <dbReference type="ARBA" id="ARBA00022692"/>
    </source>
</evidence>
<feature type="transmembrane region" description="Helical" evidence="5">
    <location>
        <begin position="256"/>
        <end position="281"/>
    </location>
</feature>
<dbReference type="GeneID" id="10503102"/>
<dbReference type="InterPro" id="IPR052964">
    <property type="entry name" value="Sporulation_signal_mat"/>
</dbReference>
<dbReference type="Proteomes" id="UP000001064">
    <property type="component" value="Unassembled WGS sequence"/>
</dbReference>
<dbReference type="InParanoid" id="F0ZQQ4"/>
<feature type="domain" description="HTTM-like" evidence="6">
    <location>
        <begin position="22"/>
        <end position="294"/>
    </location>
</feature>
<sequence>MNSNINNNSNNNSKFYERVRDGFSLDLRSLSFFRVLLSTYLLVDLATRSIYLNKHYTDYGTYPRSSSVSGERYSFHQFGGSTTFVLIIFITNAIINLSLMVGYRTRLSTILSFVFLASLQNRNHFVIDGSDDYCRTMLFFSIFLPLGEFFSVDSILSNKNKPKEKKKYLSGGTVSFLTQFIYIYVFTALFKAGEAWHETYDAVYYALNLIQFGHGMASFFLQFPSLMVFLTRVTLIFEYVGPFLLVSPFFNSTTRIISILGFVGMHIGFGLCLNLYLFVFIPMVVCTAFIPSDVWDFIERKYIATKEPIKIYYNSRLTAKNIQFKLFLDCFSTFFLFNHNVIINANSSKAQLDFNGQDSMDIERGNNEVYVENISVQYNGQTFTEERAIQFLVSKSFSLFLISNLSIKYFEKVLSYILNFNNNHDKSTKNNSNNSKNDENEIFNSFGNNPKKSLKRNIKNAFFVILMTYLFYYNLCIYETMLPDTSLEPSIAYHGFVKLLRVDQYWAMFAPEPPRRSVWIVSEGRFSNKSQIDVLTGETTNYKNIPSLFFNVGQRERNFLLAVSYVDHLRLEFGRYYCRKYNIYEKNENFGKLIDFRIYTLLKNTPPQGIDLETLDPNIKFQYISAHWFHQVSGVSIPIPYTLTLTETAPNTYTYSNNAFFPIDGRGN</sequence>
<evidence type="ECO:0000313" key="7">
    <source>
        <dbReference type="EMBL" id="EGC33721.1"/>
    </source>
</evidence>
<feature type="transmembrane region" description="Helical" evidence="5">
    <location>
        <begin position="73"/>
        <end position="95"/>
    </location>
</feature>
<evidence type="ECO:0000256" key="5">
    <source>
        <dbReference type="SAM" id="Phobius"/>
    </source>
</evidence>
<keyword evidence="2 5" id="KW-0812">Transmembrane</keyword>
<evidence type="ECO:0000313" key="8">
    <source>
        <dbReference type="Proteomes" id="UP000001064"/>
    </source>
</evidence>
<dbReference type="SMART" id="SM00752">
    <property type="entry name" value="HTTM"/>
    <property type="match status" value="1"/>
</dbReference>
<dbReference type="PANTHER" id="PTHR39535:SF2">
    <property type="entry name" value="HTTM DOMAIN-CONTAINING PROTEIN"/>
    <property type="match status" value="1"/>
</dbReference>
<dbReference type="PANTHER" id="PTHR39535">
    <property type="entry name" value="SPORULATION-DELAYING PROTEIN SDPB"/>
    <property type="match status" value="1"/>
</dbReference>
<name>F0ZQQ4_DICPU</name>
<dbReference type="OrthoDB" id="409811at2759"/>
<organism evidence="7 8">
    <name type="scientific">Dictyostelium purpureum</name>
    <name type="common">Slime mold</name>
    <dbReference type="NCBI Taxonomy" id="5786"/>
    <lineage>
        <taxon>Eukaryota</taxon>
        <taxon>Amoebozoa</taxon>
        <taxon>Evosea</taxon>
        <taxon>Eumycetozoa</taxon>
        <taxon>Dictyostelia</taxon>
        <taxon>Dictyosteliales</taxon>
        <taxon>Dictyosteliaceae</taxon>
        <taxon>Dictyostelium</taxon>
    </lineage>
</organism>
<feature type="transmembrane region" description="Helical" evidence="5">
    <location>
        <begin position="168"/>
        <end position="190"/>
    </location>
</feature>
<dbReference type="GO" id="GO:0012505">
    <property type="term" value="C:endomembrane system"/>
    <property type="evidence" value="ECO:0007669"/>
    <property type="project" value="UniProtKB-SubCell"/>
</dbReference>
<dbReference type="EMBL" id="GL871129">
    <property type="protein sequence ID" value="EGC33721.1"/>
    <property type="molecule type" value="Genomic_DNA"/>
</dbReference>
<dbReference type="RefSeq" id="XP_003289760.1">
    <property type="nucleotide sequence ID" value="XM_003289712.1"/>
</dbReference>
<proteinExistence type="predicted"/>
<comment type="subcellular location">
    <subcellularLocation>
        <location evidence="1">Endomembrane system</location>
        <topology evidence="1">Multi-pass membrane protein</topology>
    </subcellularLocation>
</comment>
<gene>
    <name evidence="7" type="ORF">DICPUDRAFT_154198</name>
</gene>
<dbReference type="VEuPathDB" id="AmoebaDB:DICPUDRAFT_154198"/>
<protein>
    <recommendedName>
        <fullName evidence="6">HTTM-like domain-containing protein</fullName>
    </recommendedName>
</protein>
<feature type="transmembrane region" description="Helical" evidence="5">
    <location>
        <begin position="32"/>
        <end position="53"/>
    </location>
</feature>
<dbReference type="eggNOG" id="ENOG502S9KS">
    <property type="taxonomic scope" value="Eukaryota"/>
</dbReference>
<dbReference type="AlphaFoldDB" id="F0ZQQ4"/>
<evidence type="ECO:0000256" key="3">
    <source>
        <dbReference type="ARBA" id="ARBA00022989"/>
    </source>
</evidence>
<reference evidence="8" key="1">
    <citation type="journal article" date="2011" name="Genome Biol.">
        <title>Comparative genomics of the social amoebae Dictyostelium discoideum and Dictyostelium purpureum.</title>
        <authorList>
            <consortium name="US DOE Joint Genome Institute (JGI-PGF)"/>
            <person name="Sucgang R."/>
            <person name="Kuo A."/>
            <person name="Tian X."/>
            <person name="Salerno W."/>
            <person name="Parikh A."/>
            <person name="Feasley C.L."/>
            <person name="Dalin E."/>
            <person name="Tu H."/>
            <person name="Huang E."/>
            <person name="Barry K."/>
            <person name="Lindquist E."/>
            <person name="Shapiro H."/>
            <person name="Bruce D."/>
            <person name="Schmutz J."/>
            <person name="Salamov A."/>
            <person name="Fey P."/>
            <person name="Gaudet P."/>
            <person name="Anjard C."/>
            <person name="Babu M.M."/>
            <person name="Basu S."/>
            <person name="Bushmanova Y."/>
            <person name="van der Wel H."/>
            <person name="Katoh-Kurasawa M."/>
            <person name="Dinh C."/>
            <person name="Coutinho P.M."/>
            <person name="Saito T."/>
            <person name="Elias M."/>
            <person name="Schaap P."/>
            <person name="Kay R.R."/>
            <person name="Henrissat B."/>
            <person name="Eichinger L."/>
            <person name="Rivero F."/>
            <person name="Putnam N.H."/>
            <person name="West C.M."/>
            <person name="Loomis W.F."/>
            <person name="Chisholm R.L."/>
            <person name="Shaulsky G."/>
            <person name="Strassmann J.E."/>
            <person name="Queller D.C."/>
            <person name="Kuspa A."/>
            <person name="Grigoriev I.V."/>
        </authorList>
    </citation>
    <scope>NUCLEOTIDE SEQUENCE [LARGE SCALE GENOMIC DNA]</scope>
    <source>
        <strain evidence="8">QSDP1</strain>
    </source>
</reference>
<dbReference type="InterPro" id="IPR011020">
    <property type="entry name" value="HTTM-like"/>
</dbReference>